<dbReference type="PROSITE" id="PS51257">
    <property type="entry name" value="PROKAR_LIPOPROTEIN"/>
    <property type="match status" value="1"/>
</dbReference>
<sequence>MDRGSLMEHATSRRTRRLEGGKALIASVLLVACGAPAGVEPGSGSSTPAGTTSAGTTSAGTTPAGTTPATTAGTTLLEDGYSLPVPHGWTVQDRAVIGTAFQQDARCVSAETVDRPAPSDAGSPELDRAAVQLCVITRDDDLTLEEWLAGRSQRTSTPERYGTCDVRVLPGTPQRQLAYAQSPGRRAEIAVTVTTTPEKTQQRLREVADLLTKLRCPQL</sequence>
<accession>E6SE36</accession>
<dbReference type="STRING" id="710696.Intca_1128"/>
<dbReference type="RefSeq" id="WP_013491967.1">
    <property type="nucleotide sequence ID" value="NC_014830.1"/>
</dbReference>
<feature type="compositionally biased region" description="Low complexity" evidence="1">
    <location>
        <begin position="42"/>
        <end position="73"/>
    </location>
</feature>
<evidence type="ECO:0000313" key="3">
    <source>
        <dbReference type="Proteomes" id="UP000008914"/>
    </source>
</evidence>
<keyword evidence="3" id="KW-1185">Reference proteome</keyword>
<dbReference type="Proteomes" id="UP000008914">
    <property type="component" value="Chromosome"/>
</dbReference>
<reference evidence="2 3" key="1">
    <citation type="journal article" date="2010" name="Stand. Genomic Sci.">
        <title>Complete genome sequence of Intrasporangium calvum type strain (7 KIP).</title>
        <authorList>
            <person name="Del Rio T.G."/>
            <person name="Chertkov O."/>
            <person name="Yasawong M."/>
            <person name="Lucas S."/>
            <person name="Deshpande S."/>
            <person name="Cheng J.F."/>
            <person name="Detter C."/>
            <person name="Tapia R."/>
            <person name="Han C."/>
            <person name="Goodwin L."/>
            <person name="Pitluck S."/>
            <person name="Liolios K."/>
            <person name="Ivanova N."/>
            <person name="Mavromatis K."/>
            <person name="Pati A."/>
            <person name="Chen A."/>
            <person name="Palaniappan K."/>
            <person name="Land M."/>
            <person name="Hauser L."/>
            <person name="Chang Y.J."/>
            <person name="Jeffries C.D."/>
            <person name="Rohde M."/>
            <person name="Pukall R."/>
            <person name="Sikorski J."/>
            <person name="Goker M."/>
            <person name="Woyke T."/>
            <person name="Bristow J."/>
            <person name="Eisen J.A."/>
            <person name="Markowitz V."/>
            <person name="Hugenholtz P."/>
            <person name="Kyrpides N.C."/>
            <person name="Klenk H.P."/>
            <person name="Lapidus A."/>
        </authorList>
    </citation>
    <scope>NUCLEOTIDE SEQUENCE [LARGE SCALE GENOMIC DNA]</scope>
    <source>
        <strain evidence="3">ATCC 23552 / DSM 43043 / JCM 3097 / NBRC 12989 / 7 KIP</strain>
    </source>
</reference>
<dbReference type="EMBL" id="CP002343">
    <property type="protein sequence ID" value="ADU47649.1"/>
    <property type="molecule type" value="Genomic_DNA"/>
</dbReference>
<gene>
    <name evidence="2" type="ordered locus">Intca_1128</name>
</gene>
<evidence type="ECO:0000313" key="2">
    <source>
        <dbReference type="EMBL" id="ADU47649.1"/>
    </source>
</evidence>
<proteinExistence type="predicted"/>
<evidence type="ECO:0008006" key="4">
    <source>
        <dbReference type="Google" id="ProtNLM"/>
    </source>
</evidence>
<dbReference type="KEGG" id="ica:Intca_1128"/>
<organism evidence="2 3">
    <name type="scientific">Intrasporangium calvum (strain ATCC 23552 / DSM 43043 / JCM 3097 / NBRC 12989 / NCIMB 10167 / NRRL B-3866 / 7 KIP)</name>
    <dbReference type="NCBI Taxonomy" id="710696"/>
    <lineage>
        <taxon>Bacteria</taxon>
        <taxon>Bacillati</taxon>
        <taxon>Actinomycetota</taxon>
        <taxon>Actinomycetes</taxon>
        <taxon>Micrococcales</taxon>
        <taxon>Intrasporangiaceae</taxon>
        <taxon>Intrasporangium</taxon>
    </lineage>
</organism>
<feature type="region of interest" description="Disordered" evidence="1">
    <location>
        <begin position="39"/>
        <end position="73"/>
    </location>
</feature>
<dbReference type="AlphaFoldDB" id="E6SE36"/>
<name>E6SE36_INTC7</name>
<dbReference type="HOGENOM" id="CLU_1260026_0_0_11"/>
<evidence type="ECO:0000256" key="1">
    <source>
        <dbReference type="SAM" id="MobiDB-lite"/>
    </source>
</evidence>
<protein>
    <recommendedName>
        <fullName evidence="4">Lipoprotein</fullName>
    </recommendedName>
</protein>